<name>A0A1A3NZR7_MYCAS</name>
<dbReference type="AlphaFoldDB" id="A0A1A3NZR7"/>
<evidence type="ECO:0008006" key="5">
    <source>
        <dbReference type="Google" id="ProtNLM"/>
    </source>
</evidence>
<gene>
    <name evidence="3" type="ORF">A5634_23295</name>
</gene>
<proteinExistence type="predicted"/>
<dbReference type="EMBL" id="LZLS01000097">
    <property type="protein sequence ID" value="OBK27431.1"/>
    <property type="molecule type" value="Genomic_DNA"/>
</dbReference>
<dbReference type="InterPro" id="IPR024534">
    <property type="entry name" value="JetD_C"/>
</dbReference>
<protein>
    <recommendedName>
        <fullName evidence="5">DUF3322 and DUF2220 domain-containing protein</fullName>
    </recommendedName>
</protein>
<reference evidence="3 4" key="1">
    <citation type="submission" date="2016-06" db="EMBL/GenBank/DDBJ databases">
        <authorList>
            <person name="Kjaerup R.B."/>
            <person name="Dalgaard T.S."/>
            <person name="Juul-Madsen H.R."/>
        </authorList>
    </citation>
    <scope>NUCLEOTIDE SEQUENCE [LARGE SCALE GENOMIC DNA]</scope>
    <source>
        <strain evidence="3 4">1165133.8</strain>
    </source>
</reference>
<dbReference type="PIRSF" id="PIRSF028408">
    <property type="entry name" value="UCP028408"/>
    <property type="match status" value="1"/>
</dbReference>
<accession>A0A1A3NZR7</accession>
<dbReference type="Pfam" id="PF11795">
    <property type="entry name" value="DUF3322"/>
    <property type="match status" value="1"/>
</dbReference>
<organism evidence="3 4">
    <name type="scientific">Mycobacterium asiaticum</name>
    <dbReference type="NCBI Taxonomy" id="1790"/>
    <lineage>
        <taxon>Bacteria</taxon>
        <taxon>Bacillati</taxon>
        <taxon>Actinomycetota</taxon>
        <taxon>Actinomycetes</taxon>
        <taxon>Mycobacteriales</taxon>
        <taxon>Mycobacteriaceae</taxon>
        <taxon>Mycobacterium</taxon>
    </lineage>
</organism>
<comment type="caution">
    <text evidence="3">The sequence shown here is derived from an EMBL/GenBank/DDBJ whole genome shotgun (WGS) entry which is preliminary data.</text>
</comment>
<dbReference type="InterPro" id="IPR014544">
    <property type="entry name" value="UCP028408"/>
</dbReference>
<evidence type="ECO:0000313" key="4">
    <source>
        <dbReference type="Proteomes" id="UP000093928"/>
    </source>
</evidence>
<dbReference type="RefSeq" id="WP_065144078.1">
    <property type="nucleotide sequence ID" value="NZ_LZLS01000097.1"/>
</dbReference>
<feature type="domain" description="DUF3322" evidence="2">
    <location>
        <begin position="8"/>
        <end position="190"/>
    </location>
</feature>
<dbReference type="Pfam" id="PF09983">
    <property type="entry name" value="JetD_C"/>
    <property type="match status" value="1"/>
</dbReference>
<evidence type="ECO:0000259" key="1">
    <source>
        <dbReference type="Pfam" id="PF09983"/>
    </source>
</evidence>
<feature type="domain" description="Wadjet protein JetD C-terminal" evidence="1">
    <location>
        <begin position="204"/>
        <end position="379"/>
    </location>
</feature>
<dbReference type="OrthoDB" id="322908at2"/>
<evidence type="ECO:0000259" key="2">
    <source>
        <dbReference type="Pfam" id="PF11795"/>
    </source>
</evidence>
<evidence type="ECO:0000313" key="3">
    <source>
        <dbReference type="EMBL" id="OBK27431.1"/>
    </source>
</evidence>
<sequence>MSNRWTTPEDIAARVSRRWDDGSLLRAYADGVAFEPIEVPLRGPRPSEIGDDVAAARAWVTALDAGRRDDRRYALQWQEIGGRQIGRNRLPCRATIFTFEQVWTLLGVTTSVRRFDEILSLTQQHSPVRDWIVEHPLRALELSAEMPQLLAAYAWLDSHRHSQRYLREITAPGVDTKFAERHRPVLAAMLGVSSSAAGFLAGLGLRTKPSLVRLRPSASLGFPGPTLTELAVRAEELAQLTVEPRRALIIENEVSYLSVDIPDDGVVIWGKGFDIDSAGRMPWLADVDVCYWGDIDTHGFAILDRLRAWLPQACSVLMDRQTLLAHRDRWVTEDRPAKSLLTRLTSDEQDLYAELVGDRWGERVRLEQERIDWQWVQHRLPGGRRD</sequence>
<dbReference type="InterPro" id="IPR024537">
    <property type="entry name" value="DUF3322"/>
</dbReference>
<dbReference type="Proteomes" id="UP000093928">
    <property type="component" value="Unassembled WGS sequence"/>
</dbReference>